<dbReference type="OrthoDB" id="9815466at2"/>
<feature type="transmembrane region" description="Helical" evidence="1">
    <location>
        <begin position="457"/>
        <end position="476"/>
    </location>
</feature>
<sequence length="1024" mass="117021">MLKLKQKIQLMLQRWQTDKRAIYWQAALLSLVIGLIVSVTIGIYPFGDKSVLTVDLYHQYTPFLMELRHKLLHGENLFMTLHVGLGINFWTVLAYYAFSPFNLLLLLFPAWLVPFAIWLIVLLKLSLAAMLMSAFLNYYYCQQASLAWAKVVKVSFDLSSYAEQIKSLQANKAIQLRFRLSLLFVSVFYAWSGYVLAYFWNLMWLDAIFALPLVALGITKLIRERKLLLYLLSLTYVISVNYYAAIFVCLFVALYSLVLFFDEWQYRKQLQSQIQLLVRANLASNADYSSDAQAGDTDYTLEVQAVEVQASDIAKTIVQQAKLNPIKYAVLDFSVLSLLAGLLSAHILYPVLANFKLSSAANDVAPKAMEWSLNFNQLLNRLLLFGEVKVRSGEPNIYVGCFVLCLVALLFYHLYKQPFALLPKLFLLLFIGLSFSNNLLNFIWHGLHYPNQLPHRFAFVFCFLLLQIAFELVWRFQWAWSKYLLVGSLWLLAICLANFKLLAQNTNMQQLFVWLNFAFALVYVLISTWLTLTVYWRKRQGRLLSWQGRGRKVAVLLLCLTLFIEVCTNAIGQVINLNNSEYLPSFHNYVQDLPEKQALSKAISQKEEPYLWRLESKNGKTIDDGALYTYNGVTLFSSTANEQVAKSMRRLGVNGNNLNSYKLQKPLNFLADFLSLKYIISETETYQDWQKVDLAQLAGAEALADKQSKWQLWQNPHVAKQAFVWPEAISEFKLSASNPYCNYNELAAKLLGENEVGKDFSLRSETSLPCLYNSLAVFSETSHLVNLTAANQEYELKAVSGDKVKKVNDTQKPFAELIYTASEDNEDISLYASCNYKLNFTGQVNDEKLQHEFGQAEIVQLPLLKRGDKLKLRFEFGENKGSAKIALAKVNQAVLAKLRAKLQSGFDWQLISSRHLKADLGKLELPKTTEANWLYTTIAYDPGWHLYVDGVEVERTSWLDISEHKKDQAGSFLAFKLPAALNSSSKLDLIFWPAKYLTGLAISLFAVIISGAYIYLVKRKRERN</sequence>
<dbReference type="Pfam" id="PF09586">
    <property type="entry name" value="YfhO"/>
    <property type="match status" value="3"/>
</dbReference>
<feature type="transmembrane region" description="Helical" evidence="1">
    <location>
        <begin position="511"/>
        <end position="532"/>
    </location>
</feature>
<dbReference type="EMBL" id="LSCV01000042">
    <property type="protein sequence ID" value="KXB39169.1"/>
    <property type="molecule type" value="Genomic_DNA"/>
</dbReference>
<keyword evidence="1" id="KW-1133">Transmembrane helix</keyword>
<keyword evidence="1" id="KW-0472">Membrane</keyword>
<feature type="transmembrane region" description="Helical" evidence="1">
    <location>
        <begin position="103"/>
        <end position="123"/>
    </location>
</feature>
<feature type="transmembrane region" description="Helical" evidence="1">
    <location>
        <begin position="329"/>
        <end position="349"/>
    </location>
</feature>
<feature type="transmembrane region" description="Helical" evidence="1">
    <location>
        <begin position="77"/>
        <end position="96"/>
    </location>
</feature>
<feature type="transmembrane region" description="Helical" evidence="1">
    <location>
        <begin position="242"/>
        <end position="261"/>
    </location>
</feature>
<dbReference type="InterPro" id="IPR018580">
    <property type="entry name" value="Uncharacterised_YfhO"/>
</dbReference>
<organism evidence="2 3">
    <name type="scientific">Amygdalobacter nucleatus</name>
    <dbReference type="NCBI Taxonomy" id="3029274"/>
    <lineage>
        <taxon>Bacteria</taxon>
        <taxon>Bacillati</taxon>
        <taxon>Bacillota</taxon>
        <taxon>Clostridia</taxon>
        <taxon>Eubacteriales</taxon>
        <taxon>Oscillospiraceae</taxon>
        <taxon>Amygdalobacter</taxon>
    </lineage>
</organism>
<feature type="transmembrane region" description="Helical" evidence="1">
    <location>
        <begin position="397"/>
        <end position="415"/>
    </location>
</feature>
<dbReference type="Proteomes" id="UP000070080">
    <property type="component" value="Unassembled WGS sequence"/>
</dbReference>
<comment type="caution">
    <text evidence="2">The sequence shown here is derived from an EMBL/GenBank/DDBJ whole genome shotgun (WGS) entry which is preliminary data.</text>
</comment>
<dbReference type="PANTHER" id="PTHR38454">
    <property type="entry name" value="INTEGRAL MEMBRANE PROTEIN-RELATED"/>
    <property type="match status" value="1"/>
</dbReference>
<feature type="transmembrane region" description="Helical" evidence="1">
    <location>
        <begin position="427"/>
        <end position="445"/>
    </location>
</feature>
<keyword evidence="3" id="KW-1185">Reference proteome</keyword>
<protein>
    <submittedName>
        <fullName evidence="2">Bacterial membrane protein YfhO</fullName>
    </submittedName>
</protein>
<reference evidence="3" key="1">
    <citation type="submission" date="2016-01" db="EMBL/GenBank/DDBJ databases">
        <authorList>
            <person name="Mitreva M."/>
            <person name="Pepin K.H."/>
            <person name="Mihindukulasuriya K.A."/>
            <person name="Fulton R."/>
            <person name="Fronick C."/>
            <person name="O'Laughlin M."/>
            <person name="Miner T."/>
            <person name="Herter B."/>
            <person name="Rosa B.A."/>
            <person name="Cordes M."/>
            <person name="Tomlinson C."/>
            <person name="Wollam A."/>
            <person name="Palsikar V.B."/>
            <person name="Mardis E.R."/>
            <person name="Wilson R.K."/>
        </authorList>
    </citation>
    <scope>NUCLEOTIDE SEQUENCE [LARGE SCALE GENOMIC DNA]</scope>
    <source>
        <strain evidence="3">KA00274</strain>
    </source>
</reference>
<dbReference type="STRING" id="1497955.HMPREF1872_01200"/>
<dbReference type="PATRIC" id="fig|1497955.3.peg.1166"/>
<feature type="transmembrane region" description="Helical" evidence="1">
    <location>
        <begin position="553"/>
        <end position="575"/>
    </location>
</feature>
<dbReference type="PANTHER" id="PTHR38454:SF1">
    <property type="entry name" value="INTEGRAL MEMBRANE PROTEIN"/>
    <property type="match status" value="1"/>
</dbReference>
<dbReference type="AlphaFoldDB" id="A0A133Y7H3"/>
<feature type="transmembrane region" description="Helical" evidence="1">
    <location>
        <begin position="178"/>
        <end position="197"/>
    </location>
</feature>
<evidence type="ECO:0000313" key="2">
    <source>
        <dbReference type="EMBL" id="KXB39169.1"/>
    </source>
</evidence>
<proteinExistence type="predicted"/>
<feature type="transmembrane region" description="Helical" evidence="1">
    <location>
        <begin position="483"/>
        <end position="499"/>
    </location>
</feature>
<feature type="transmembrane region" description="Helical" evidence="1">
    <location>
        <begin position="996"/>
        <end position="1016"/>
    </location>
</feature>
<dbReference type="RefSeq" id="WP_066714747.1">
    <property type="nucleotide sequence ID" value="NZ_JARFNM010000001.1"/>
</dbReference>
<evidence type="ECO:0000313" key="3">
    <source>
        <dbReference type="Proteomes" id="UP000070080"/>
    </source>
</evidence>
<gene>
    <name evidence="2" type="ORF">HMPREF1872_01200</name>
</gene>
<evidence type="ECO:0000256" key="1">
    <source>
        <dbReference type="SAM" id="Phobius"/>
    </source>
</evidence>
<accession>A0A133Y7H3</accession>
<feature type="transmembrane region" description="Helical" evidence="1">
    <location>
        <begin position="21"/>
        <end position="46"/>
    </location>
</feature>
<name>A0A133Y7H3_9FIRM</name>
<keyword evidence="1" id="KW-0812">Transmembrane</keyword>